<keyword evidence="2" id="KW-0472">Membrane</keyword>
<keyword evidence="2" id="KW-0812">Transmembrane</keyword>
<dbReference type="EMBL" id="JBHSBC010000036">
    <property type="protein sequence ID" value="MFC3984559.1"/>
    <property type="molecule type" value="Genomic_DNA"/>
</dbReference>
<reference evidence="4" key="1">
    <citation type="journal article" date="2019" name="Int. J. Syst. Evol. Microbiol.">
        <title>The Global Catalogue of Microorganisms (GCM) 10K type strain sequencing project: providing services to taxonomists for standard genome sequencing and annotation.</title>
        <authorList>
            <consortium name="The Broad Institute Genomics Platform"/>
            <consortium name="The Broad Institute Genome Sequencing Center for Infectious Disease"/>
            <person name="Wu L."/>
            <person name="Ma J."/>
        </authorList>
    </citation>
    <scope>NUCLEOTIDE SEQUENCE [LARGE SCALE GENOMIC DNA]</scope>
    <source>
        <strain evidence="4">TBRC 7912</strain>
    </source>
</reference>
<keyword evidence="2" id="KW-1133">Transmembrane helix</keyword>
<name>A0ABV8FAE3_9ACTN</name>
<feature type="region of interest" description="Disordered" evidence="1">
    <location>
        <begin position="39"/>
        <end position="58"/>
    </location>
</feature>
<evidence type="ECO:0000313" key="3">
    <source>
        <dbReference type="EMBL" id="MFC3984559.1"/>
    </source>
</evidence>
<protein>
    <submittedName>
        <fullName evidence="3">Uncharacterized protein</fullName>
    </submittedName>
</protein>
<keyword evidence="4" id="KW-1185">Reference proteome</keyword>
<gene>
    <name evidence="3" type="ORF">ACFOYY_30790</name>
</gene>
<evidence type="ECO:0000256" key="2">
    <source>
        <dbReference type="SAM" id="Phobius"/>
    </source>
</evidence>
<organism evidence="3 4">
    <name type="scientific">Streptosporangium jomthongense</name>
    <dbReference type="NCBI Taxonomy" id="1193683"/>
    <lineage>
        <taxon>Bacteria</taxon>
        <taxon>Bacillati</taxon>
        <taxon>Actinomycetota</taxon>
        <taxon>Actinomycetes</taxon>
        <taxon>Streptosporangiales</taxon>
        <taxon>Streptosporangiaceae</taxon>
        <taxon>Streptosporangium</taxon>
    </lineage>
</organism>
<comment type="caution">
    <text evidence="3">The sequence shown here is derived from an EMBL/GenBank/DDBJ whole genome shotgun (WGS) entry which is preliminary data.</text>
</comment>
<evidence type="ECO:0000313" key="4">
    <source>
        <dbReference type="Proteomes" id="UP001595698"/>
    </source>
</evidence>
<evidence type="ECO:0000256" key="1">
    <source>
        <dbReference type="SAM" id="MobiDB-lite"/>
    </source>
</evidence>
<dbReference type="RefSeq" id="WP_386194495.1">
    <property type="nucleotide sequence ID" value="NZ_JBHSBC010000036.1"/>
</dbReference>
<feature type="transmembrane region" description="Helical" evidence="2">
    <location>
        <begin position="12"/>
        <end position="31"/>
    </location>
</feature>
<sequence>MPNLGPTELVIIGLILILFFGGIITALVLLVRRSSRPATFLPHSAQPPSATPRRGGADLASRVHDLKTSGRAEQAVLLVRGETGMTEPDARRFVDAVG</sequence>
<proteinExistence type="predicted"/>
<dbReference type="Proteomes" id="UP001595698">
    <property type="component" value="Unassembled WGS sequence"/>
</dbReference>
<accession>A0ABV8FAE3</accession>